<evidence type="ECO:0000313" key="1">
    <source>
        <dbReference type="EMBL" id="KAF7843964.1"/>
    </source>
</evidence>
<gene>
    <name evidence="1" type="ORF">G2W53_000869</name>
</gene>
<proteinExistence type="predicted"/>
<sequence length="36" mass="4074">MGNEDCGENEVQGAYNGPLDMMQPLEEVFPFRTQNL</sequence>
<evidence type="ECO:0000313" key="2">
    <source>
        <dbReference type="Proteomes" id="UP000634136"/>
    </source>
</evidence>
<dbReference type="OrthoDB" id="691484at2759"/>
<organism evidence="1 2">
    <name type="scientific">Senna tora</name>
    <dbReference type="NCBI Taxonomy" id="362788"/>
    <lineage>
        <taxon>Eukaryota</taxon>
        <taxon>Viridiplantae</taxon>
        <taxon>Streptophyta</taxon>
        <taxon>Embryophyta</taxon>
        <taxon>Tracheophyta</taxon>
        <taxon>Spermatophyta</taxon>
        <taxon>Magnoliopsida</taxon>
        <taxon>eudicotyledons</taxon>
        <taxon>Gunneridae</taxon>
        <taxon>Pentapetalae</taxon>
        <taxon>rosids</taxon>
        <taxon>fabids</taxon>
        <taxon>Fabales</taxon>
        <taxon>Fabaceae</taxon>
        <taxon>Caesalpinioideae</taxon>
        <taxon>Cassia clade</taxon>
        <taxon>Senna</taxon>
    </lineage>
</organism>
<dbReference type="AlphaFoldDB" id="A0A834XGJ6"/>
<keyword evidence="2" id="KW-1185">Reference proteome</keyword>
<name>A0A834XGJ6_9FABA</name>
<dbReference type="EMBL" id="JAAIUW010000001">
    <property type="protein sequence ID" value="KAF7843964.1"/>
    <property type="molecule type" value="Genomic_DNA"/>
</dbReference>
<dbReference type="Proteomes" id="UP000634136">
    <property type="component" value="Unassembled WGS sequence"/>
</dbReference>
<protein>
    <submittedName>
        <fullName evidence="1">Copper homeostasis cutC</fullName>
    </submittedName>
</protein>
<comment type="caution">
    <text evidence="1">The sequence shown here is derived from an EMBL/GenBank/DDBJ whole genome shotgun (WGS) entry which is preliminary data.</text>
</comment>
<accession>A0A834XGJ6</accession>
<reference evidence="1" key="1">
    <citation type="submission" date="2020-09" db="EMBL/GenBank/DDBJ databases">
        <title>Genome-Enabled Discovery of Anthraquinone Biosynthesis in Senna tora.</title>
        <authorList>
            <person name="Kang S.-H."/>
            <person name="Pandey R.P."/>
            <person name="Lee C.-M."/>
            <person name="Sim J.-S."/>
            <person name="Jeong J.-T."/>
            <person name="Choi B.-S."/>
            <person name="Jung M."/>
            <person name="Ginzburg D."/>
            <person name="Zhao K."/>
            <person name="Won S.Y."/>
            <person name="Oh T.-J."/>
            <person name="Yu Y."/>
            <person name="Kim N.-H."/>
            <person name="Lee O.R."/>
            <person name="Lee T.-H."/>
            <person name="Bashyal P."/>
            <person name="Kim T.-S."/>
            <person name="Lee W.-H."/>
            <person name="Kawkins C."/>
            <person name="Kim C.-K."/>
            <person name="Kim J.S."/>
            <person name="Ahn B.O."/>
            <person name="Rhee S.Y."/>
            <person name="Sohng J.K."/>
        </authorList>
    </citation>
    <scope>NUCLEOTIDE SEQUENCE</scope>
    <source>
        <tissue evidence="1">Leaf</tissue>
    </source>
</reference>